<protein>
    <submittedName>
        <fullName evidence="3">YdcF family protein</fullName>
    </submittedName>
</protein>
<feature type="domain" description="DUF218" evidence="2">
    <location>
        <begin position="83"/>
        <end position="215"/>
    </location>
</feature>
<feature type="transmembrane region" description="Helical" evidence="1">
    <location>
        <begin position="17"/>
        <end position="34"/>
    </location>
</feature>
<dbReference type="Proteomes" id="UP001476950">
    <property type="component" value="Unassembled WGS sequence"/>
</dbReference>
<gene>
    <name evidence="3" type="ORF">NDI38_14385</name>
</gene>
<evidence type="ECO:0000313" key="3">
    <source>
        <dbReference type="EMBL" id="MEP1059629.1"/>
    </source>
</evidence>
<keyword evidence="1" id="KW-0472">Membrane</keyword>
<dbReference type="CDD" id="cd06259">
    <property type="entry name" value="YdcF-like"/>
    <property type="match status" value="1"/>
</dbReference>
<dbReference type="InterPro" id="IPR051599">
    <property type="entry name" value="Cell_Envelope_Assoc"/>
</dbReference>
<dbReference type="InterPro" id="IPR003848">
    <property type="entry name" value="DUF218"/>
</dbReference>
<keyword evidence="1" id="KW-1133">Transmembrane helix</keyword>
<dbReference type="PANTHER" id="PTHR30336">
    <property type="entry name" value="INNER MEMBRANE PROTEIN, PROBABLE PERMEASE"/>
    <property type="match status" value="1"/>
</dbReference>
<feature type="transmembrane region" description="Helical" evidence="1">
    <location>
        <begin position="46"/>
        <end position="71"/>
    </location>
</feature>
<accession>A0ABV0KK59</accession>
<dbReference type="InterPro" id="IPR014729">
    <property type="entry name" value="Rossmann-like_a/b/a_fold"/>
</dbReference>
<dbReference type="RefSeq" id="WP_190452050.1">
    <property type="nucleotide sequence ID" value="NZ_JAMPLM010000012.1"/>
</dbReference>
<dbReference type="Pfam" id="PF02698">
    <property type="entry name" value="DUF218"/>
    <property type="match status" value="1"/>
</dbReference>
<dbReference type="PANTHER" id="PTHR30336:SF4">
    <property type="entry name" value="ENVELOPE BIOGENESIS FACTOR ELYC"/>
    <property type="match status" value="1"/>
</dbReference>
<dbReference type="EMBL" id="JAMPLM010000012">
    <property type="protein sequence ID" value="MEP1059629.1"/>
    <property type="molecule type" value="Genomic_DNA"/>
</dbReference>
<comment type="caution">
    <text evidence="3">The sequence shown here is derived from an EMBL/GenBank/DDBJ whole genome shotgun (WGS) entry which is preliminary data.</text>
</comment>
<dbReference type="Gene3D" id="3.40.50.620">
    <property type="entry name" value="HUPs"/>
    <property type="match status" value="1"/>
</dbReference>
<name>A0ABV0KK59_9CYAN</name>
<evidence type="ECO:0000259" key="2">
    <source>
        <dbReference type="Pfam" id="PF02698"/>
    </source>
</evidence>
<keyword evidence="1" id="KW-0812">Transmembrane</keyword>
<keyword evidence="4" id="KW-1185">Reference proteome</keyword>
<proteinExistence type="predicted"/>
<evidence type="ECO:0000313" key="4">
    <source>
        <dbReference type="Proteomes" id="UP001476950"/>
    </source>
</evidence>
<sequence length="257" mass="29161">MDSIRLSWIWLEWFSDPIRVIFTLLFLISLPWLFRSRRWLRRVRTYAIALLIVYLILISPPFVALATAGIVSPLSPDPDTRVDAIVILGRGREHSPSRADVATQLWREQRAPVIFVSGINDAPELAQLLRTRGIPAANISGEGCSKTTWENAMFTKAVLQSQAVKQILLVTDAPHLWRSLLIFEQMGFQVIPAISPLSDQMTSPQRAMLLLREYLFVVLYPTTLQQERQTLEQPLVEVVKQIASQRCRIGSETKTAT</sequence>
<evidence type="ECO:0000256" key="1">
    <source>
        <dbReference type="SAM" id="Phobius"/>
    </source>
</evidence>
<organism evidence="3 4">
    <name type="scientific">Stenomitos frigidus AS-A4</name>
    <dbReference type="NCBI Taxonomy" id="2933935"/>
    <lineage>
        <taxon>Bacteria</taxon>
        <taxon>Bacillati</taxon>
        <taxon>Cyanobacteriota</taxon>
        <taxon>Cyanophyceae</taxon>
        <taxon>Leptolyngbyales</taxon>
        <taxon>Leptolyngbyaceae</taxon>
        <taxon>Stenomitos</taxon>
    </lineage>
</organism>
<reference evidence="3 4" key="1">
    <citation type="submission" date="2022-04" db="EMBL/GenBank/DDBJ databases">
        <title>Positive selection, recombination, and allopatry shape intraspecific diversity of widespread and dominant cyanobacteria.</title>
        <authorList>
            <person name="Wei J."/>
            <person name="Shu W."/>
            <person name="Hu C."/>
        </authorList>
    </citation>
    <scope>NUCLEOTIDE SEQUENCE [LARGE SCALE GENOMIC DNA]</scope>
    <source>
        <strain evidence="3 4">AS-A4</strain>
    </source>
</reference>